<evidence type="ECO:0000313" key="3">
    <source>
        <dbReference type="Proteomes" id="UP000669179"/>
    </source>
</evidence>
<organism evidence="2 3">
    <name type="scientific">Actinomadura barringtoniae</name>
    <dbReference type="NCBI Taxonomy" id="1427535"/>
    <lineage>
        <taxon>Bacteria</taxon>
        <taxon>Bacillati</taxon>
        <taxon>Actinomycetota</taxon>
        <taxon>Actinomycetes</taxon>
        <taxon>Streptosporangiales</taxon>
        <taxon>Thermomonosporaceae</taxon>
        <taxon>Actinomadura</taxon>
    </lineage>
</organism>
<feature type="signal peptide" evidence="1">
    <location>
        <begin position="1"/>
        <end position="31"/>
    </location>
</feature>
<keyword evidence="1" id="KW-0732">Signal</keyword>
<reference evidence="2" key="1">
    <citation type="submission" date="2021-03" db="EMBL/GenBank/DDBJ databases">
        <authorList>
            <person name="Kanchanasin P."/>
            <person name="Saeng-In P."/>
            <person name="Phongsopitanun W."/>
            <person name="Yuki M."/>
            <person name="Kudo T."/>
            <person name="Ohkuma M."/>
            <person name="Tanasupawat S."/>
        </authorList>
    </citation>
    <scope>NUCLEOTIDE SEQUENCE</scope>
    <source>
        <strain evidence="2">GKU 128</strain>
    </source>
</reference>
<comment type="caution">
    <text evidence="2">The sequence shown here is derived from an EMBL/GenBank/DDBJ whole genome shotgun (WGS) entry which is preliminary data.</text>
</comment>
<dbReference type="Proteomes" id="UP000669179">
    <property type="component" value="Unassembled WGS sequence"/>
</dbReference>
<dbReference type="EMBL" id="JAGEOJ010000014">
    <property type="protein sequence ID" value="MBO2451696.1"/>
    <property type="molecule type" value="Genomic_DNA"/>
</dbReference>
<evidence type="ECO:0000313" key="2">
    <source>
        <dbReference type="EMBL" id="MBO2451696.1"/>
    </source>
</evidence>
<gene>
    <name evidence="2" type="ORF">J4573_31715</name>
</gene>
<feature type="chain" id="PRO_5039519484" evidence="1">
    <location>
        <begin position="32"/>
        <end position="156"/>
    </location>
</feature>
<sequence length="156" mass="16901">MKRIAKSLVAAAVTGVALTGTVVATTAPAQAVSDLCGPGYGYKQIGTKKIHRGKAVAGTLYIYGKKYAKGKYKTKHWWNTCIIAKPNASLRGKVSHLQAEMFKMDNAGTIKHYRADGPGKNYHYVAGPVYMNTYGYAQSAVVKNASLTYKGKRYST</sequence>
<keyword evidence="3" id="KW-1185">Reference proteome</keyword>
<proteinExistence type="predicted"/>
<evidence type="ECO:0000256" key="1">
    <source>
        <dbReference type="SAM" id="SignalP"/>
    </source>
</evidence>
<accession>A0A939PN94</accession>
<dbReference type="AlphaFoldDB" id="A0A939PN94"/>
<dbReference type="RefSeq" id="WP_208259607.1">
    <property type="nucleotide sequence ID" value="NZ_JAGEOJ010000014.1"/>
</dbReference>
<protein>
    <submittedName>
        <fullName evidence="2">Uncharacterized protein</fullName>
    </submittedName>
</protein>
<name>A0A939PN94_9ACTN</name>